<dbReference type="SUPFAM" id="SSF53850">
    <property type="entry name" value="Periplasmic binding protein-like II"/>
    <property type="match status" value="1"/>
</dbReference>
<organism evidence="3 4">
    <name type="scientific">Lutibaculum baratangense AMV1</name>
    <dbReference type="NCBI Taxonomy" id="631454"/>
    <lineage>
        <taxon>Bacteria</taxon>
        <taxon>Pseudomonadati</taxon>
        <taxon>Pseudomonadota</taxon>
        <taxon>Alphaproteobacteria</taxon>
        <taxon>Hyphomicrobiales</taxon>
        <taxon>Tepidamorphaceae</taxon>
        <taxon>Lutibaculum</taxon>
    </lineage>
</organism>
<evidence type="ECO:0000313" key="4">
    <source>
        <dbReference type="Proteomes" id="UP000017819"/>
    </source>
</evidence>
<accession>V4TMR7</accession>
<comment type="similarity">
    <text evidence="1">Belongs to the UPF0065 (bug) family.</text>
</comment>
<protein>
    <submittedName>
        <fullName evidence="3">Tricarboxylate transport protein TctC</fullName>
    </submittedName>
</protein>
<dbReference type="PANTHER" id="PTHR42928">
    <property type="entry name" value="TRICARBOXYLATE-BINDING PROTEIN"/>
    <property type="match status" value="1"/>
</dbReference>
<dbReference type="InterPro" id="IPR042100">
    <property type="entry name" value="Bug_dom1"/>
</dbReference>
<dbReference type="Gene3D" id="3.40.190.10">
    <property type="entry name" value="Periplasmic binding protein-like II"/>
    <property type="match status" value="1"/>
</dbReference>
<proteinExistence type="inferred from homology"/>
<dbReference type="PANTHER" id="PTHR42928:SF5">
    <property type="entry name" value="BLR1237 PROTEIN"/>
    <property type="match status" value="1"/>
</dbReference>
<comment type="caution">
    <text evidence="3">The sequence shown here is derived from an EMBL/GenBank/DDBJ whole genome shotgun (WGS) entry which is preliminary data.</text>
</comment>
<reference evidence="3 4" key="1">
    <citation type="journal article" date="2014" name="Genome Announc.">
        <title>Draft Genome Sequence of Lutibaculum baratangense Strain AMV1T, Isolated from a Mud Volcano in Andamans, India.</title>
        <authorList>
            <person name="Singh A."/>
            <person name="Sreenivas A."/>
            <person name="Sathyanarayana Reddy G."/>
            <person name="Pinnaka A.K."/>
            <person name="Shivaji S."/>
        </authorList>
    </citation>
    <scope>NUCLEOTIDE SEQUENCE [LARGE SCALE GENOMIC DNA]</scope>
    <source>
        <strain evidence="3 4">AMV1</strain>
    </source>
</reference>
<dbReference type="AlphaFoldDB" id="V4TMR7"/>
<evidence type="ECO:0000256" key="1">
    <source>
        <dbReference type="ARBA" id="ARBA00006987"/>
    </source>
</evidence>
<evidence type="ECO:0000313" key="3">
    <source>
        <dbReference type="EMBL" id="ESR27038.1"/>
    </source>
</evidence>
<keyword evidence="4" id="KW-1185">Reference proteome</keyword>
<dbReference type="Pfam" id="PF03401">
    <property type="entry name" value="TctC"/>
    <property type="match status" value="1"/>
</dbReference>
<dbReference type="PIRSF" id="PIRSF017082">
    <property type="entry name" value="YflP"/>
    <property type="match status" value="1"/>
</dbReference>
<dbReference type="InterPro" id="IPR005064">
    <property type="entry name" value="BUG"/>
</dbReference>
<gene>
    <name evidence="3" type="ORF">N177_0464</name>
</gene>
<dbReference type="PATRIC" id="fig|631454.5.peg.456"/>
<feature type="chain" id="PRO_5004729910" evidence="2">
    <location>
        <begin position="23"/>
        <end position="332"/>
    </location>
</feature>
<dbReference type="eggNOG" id="COG3181">
    <property type="taxonomic scope" value="Bacteria"/>
</dbReference>
<sequence>MIFRTLLAATTMLVGAGLAAQAQDYPDHELQGIIMWGAGGATDVVAHAVTPAAEEALGQSIVLVNRPGGTGAISTAFVSAAPADGYTILYGAENPQLHGVMGLSEIDYADFYPVNILGRGVGVVVARADAPWNSFSELVADANERPGEIKMGSTGPGGIPFVVNAMLNAVAPYEVTAVPFDGEGPALTALQGGHVDFIPSGISAAAELIRAGKVKPLAVINTEPVEQLPNVPAITDEYPEMEKYLPWGPFYGVFVRQDVPEEAKTALVEAFDTAASSEDFVELMKNRGNIVMNISGDEAREFLDDWQSTTTWLLQEAGETKVSPEDLGIPKP</sequence>
<name>V4TMR7_9HYPH</name>
<dbReference type="CDD" id="cd07012">
    <property type="entry name" value="PBP2_Bug_TTT"/>
    <property type="match status" value="1"/>
</dbReference>
<dbReference type="RefSeq" id="WP_023430615.1">
    <property type="nucleotide sequence ID" value="NZ_AWXZ01000012.1"/>
</dbReference>
<dbReference type="OrthoDB" id="8443386at2"/>
<feature type="signal peptide" evidence="2">
    <location>
        <begin position="1"/>
        <end position="22"/>
    </location>
</feature>
<dbReference type="Proteomes" id="UP000017819">
    <property type="component" value="Unassembled WGS sequence"/>
</dbReference>
<dbReference type="Gene3D" id="3.40.190.150">
    <property type="entry name" value="Bordetella uptake gene, domain 1"/>
    <property type="match status" value="1"/>
</dbReference>
<evidence type="ECO:0000256" key="2">
    <source>
        <dbReference type="SAM" id="SignalP"/>
    </source>
</evidence>
<dbReference type="STRING" id="631454.N177_0464"/>
<keyword evidence="2" id="KW-0732">Signal</keyword>
<dbReference type="EMBL" id="AWXZ01000012">
    <property type="protein sequence ID" value="ESR27038.1"/>
    <property type="molecule type" value="Genomic_DNA"/>
</dbReference>